<keyword evidence="10 14" id="KW-0067">ATP-binding</keyword>
<evidence type="ECO:0000256" key="5">
    <source>
        <dbReference type="ARBA" id="ARBA00022679"/>
    </source>
</evidence>
<dbReference type="GO" id="GO:0009231">
    <property type="term" value="P:riboflavin biosynthetic process"/>
    <property type="evidence" value="ECO:0007669"/>
    <property type="project" value="InterPro"/>
</dbReference>
<keyword evidence="3 14" id="KW-0285">Flavoprotein</keyword>
<evidence type="ECO:0000256" key="10">
    <source>
        <dbReference type="ARBA" id="ARBA00022840"/>
    </source>
</evidence>
<dbReference type="EC" id="2.7.7.2" evidence="14"/>
<comment type="pathway">
    <text evidence="2 14">Cofactor biosynthesis; FMN biosynthesis; FMN from riboflavin (ATP route): step 1/1.</text>
</comment>
<keyword evidence="9 14" id="KW-0274">FAD</keyword>
<evidence type="ECO:0000256" key="11">
    <source>
        <dbReference type="ARBA" id="ARBA00023268"/>
    </source>
</evidence>
<dbReference type="STRING" id="272633.gene:10732052"/>
<dbReference type="PIRSF" id="PIRSF004491">
    <property type="entry name" value="FAD_Synth"/>
    <property type="match status" value="1"/>
</dbReference>
<protein>
    <recommendedName>
        <fullName evidence="14">Riboflavin biosynthesis protein</fullName>
    </recommendedName>
    <domain>
        <recommendedName>
            <fullName evidence="14">Riboflavin kinase</fullName>
            <ecNumber evidence="14">2.7.1.26</ecNumber>
        </recommendedName>
        <alternativeName>
            <fullName evidence="14">Flavokinase</fullName>
        </alternativeName>
    </domain>
    <domain>
        <recommendedName>
            <fullName evidence="14">FMN adenylyltransferase</fullName>
            <ecNumber evidence="14">2.7.7.2</ecNumber>
        </recommendedName>
        <alternativeName>
            <fullName evidence="14">FAD pyrophosphorylase</fullName>
        </alternativeName>
        <alternativeName>
            <fullName evidence="14">FAD synthase</fullName>
        </alternativeName>
    </domain>
</protein>
<dbReference type="GO" id="GO:0006747">
    <property type="term" value="P:FAD biosynthetic process"/>
    <property type="evidence" value="ECO:0007669"/>
    <property type="project" value="UniProtKB-UniRule"/>
</dbReference>
<evidence type="ECO:0000313" key="17">
    <source>
        <dbReference type="Proteomes" id="UP000002522"/>
    </source>
</evidence>
<dbReference type="InParanoid" id="Q8EUJ5"/>
<gene>
    <name evidence="16" type="ordered locus">MYPE9310</name>
</gene>
<evidence type="ECO:0000256" key="4">
    <source>
        <dbReference type="ARBA" id="ARBA00022643"/>
    </source>
</evidence>
<proteinExistence type="inferred from homology"/>
<dbReference type="UniPathway" id="UPA00277">
    <property type="reaction ID" value="UER00407"/>
</dbReference>
<feature type="domain" description="Riboflavin kinase" evidence="15">
    <location>
        <begin position="157"/>
        <end position="280"/>
    </location>
</feature>
<dbReference type="SUPFAM" id="SSF82114">
    <property type="entry name" value="Riboflavin kinase-like"/>
    <property type="match status" value="1"/>
</dbReference>
<dbReference type="PANTHER" id="PTHR22749:SF6">
    <property type="entry name" value="RIBOFLAVIN KINASE"/>
    <property type="match status" value="1"/>
</dbReference>
<accession>Q8EUJ5</accession>
<dbReference type="GO" id="GO:0009398">
    <property type="term" value="P:FMN biosynthetic process"/>
    <property type="evidence" value="ECO:0007669"/>
    <property type="project" value="UniProtKB-UniRule"/>
</dbReference>
<dbReference type="EC" id="2.7.1.26" evidence="14"/>
<dbReference type="Proteomes" id="UP000002522">
    <property type="component" value="Chromosome"/>
</dbReference>
<evidence type="ECO:0000256" key="6">
    <source>
        <dbReference type="ARBA" id="ARBA00022695"/>
    </source>
</evidence>
<dbReference type="HOGENOM" id="CLU_048437_0_2_14"/>
<name>Q8EUJ5_MALP2</name>
<evidence type="ECO:0000256" key="1">
    <source>
        <dbReference type="ARBA" id="ARBA00004726"/>
    </source>
</evidence>
<dbReference type="SUPFAM" id="SSF52374">
    <property type="entry name" value="Nucleotidylyl transferase"/>
    <property type="match status" value="1"/>
</dbReference>
<evidence type="ECO:0000256" key="8">
    <source>
        <dbReference type="ARBA" id="ARBA00022777"/>
    </source>
</evidence>
<dbReference type="EMBL" id="BA000026">
    <property type="protein sequence ID" value="BAC44718.1"/>
    <property type="molecule type" value="Genomic_DNA"/>
</dbReference>
<dbReference type="GO" id="GO:0005524">
    <property type="term" value="F:ATP binding"/>
    <property type="evidence" value="ECO:0007669"/>
    <property type="project" value="UniProtKB-UniRule"/>
</dbReference>
<reference evidence="16 17" key="1">
    <citation type="journal article" date="2002" name="Nucleic Acids Res.">
        <title>The complete genomic sequence of Mycoplasma penetrans, an intracellular bacterial pathogen in humans.</title>
        <authorList>
            <person name="Sasaki Y."/>
            <person name="Ishikawa J."/>
            <person name="Yamashita A."/>
            <person name="Oshima K."/>
            <person name="Kenri T."/>
            <person name="Furuya K."/>
            <person name="Yoshino C."/>
            <person name="Horino A."/>
            <person name="Shiba T."/>
            <person name="Sasaki T."/>
            <person name="Hattori M."/>
        </authorList>
    </citation>
    <scope>NUCLEOTIDE SEQUENCE [LARGE SCALE GENOMIC DNA]</scope>
    <source>
        <strain evidence="16 17">HF-2</strain>
    </source>
</reference>
<keyword evidence="17" id="KW-1185">Reference proteome</keyword>
<evidence type="ECO:0000313" key="16">
    <source>
        <dbReference type="EMBL" id="BAC44718.1"/>
    </source>
</evidence>
<sequence>MKIIKINLPFNNQIENTENLVLGHFNLIHYGHHELFKELKNFSFLIFENNPSKFKRPYSLDERIENLSKFNPEYIFVYDILKNNIDADVFIKEVLLKIKPKNIVVGSDFCFGKNKKGNVELLKSFFNLKEIYKNEFYSSRNIIELIESGFLEKANEMMMFNFYYSNVVIKGKGLASELDVPTANIEDNKDIKIPSGSYSSITLIDDKLYKSISFIGIPKSFENTKPTVETHIFDFNQDIYNKKIKIYPIKFIRPNQKFDDIKTLIKFIKNDCDIAKKFLSDFDLKKIKY</sequence>
<dbReference type="RefSeq" id="WP_011077747.1">
    <property type="nucleotide sequence ID" value="NC_004432.1"/>
</dbReference>
<keyword evidence="5 14" id="KW-0808">Transferase</keyword>
<dbReference type="InterPro" id="IPR015865">
    <property type="entry name" value="Riboflavin_kinase_bac/euk"/>
</dbReference>
<dbReference type="Gene3D" id="2.40.30.30">
    <property type="entry name" value="Riboflavin kinase-like"/>
    <property type="match status" value="1"/>
</dbReference>
<dbReference type="AlphaFoldDB" id="Q8EUJ5"/>
<dbReference type="PANTHER" id="PTHR22749">
    <property type="entry name" value="RIBOFLAVIN KINASE/FMN ADENYLYLTRANSFERASE"/>
    <property type="match status" value="1"/>
</dbReference>
<evidence type="ECO:0000256" key="14">
    <source>
        <dbReference type="PIRNR" id="PIRNR004491"/>
    </source>
</evidence>
<keyword evidence="11" id="KW-0511">Multifunctional enzyme</keyword>
<keyword evidence="8 14" id="KW-0418">Kinase</keyword>
<dbReference type="FunCoup" id="Q8EUJ5">
    <property type="interactions" value="188"/>
</dbReference>
<evidence type="ECO:0000256" key="12">
    <source>
        <dbReference type="ARBA" id="ARBA00047880"/>
    </source>
</evidence>
<dbReference type="InterPro" id="IPR023465">
    <property type="entry name" value="Riboflavin_kinase_dom_sf"/>
</dbReference>
<keyword evidence="4 14" id="KW-0288">FMN</keyword>
<evidence type="ECO:0000256" key="7">
    <source>
        <dbReference type="ARBA" id="ARBA00022741"/>
    </source>
</evidence>
<dbReference type="UniPathway" id="UPA00276">
    <property type="reaction ID" value="UER00406"/>
</dbReference>
<dbReference type="InterPro" id="IPR014729">
    <property type="entry name" value="Rossmann-like_a/b/a_fold"/>
</dbReference>
<dbReference type="GO" id="GO:0003919">
    <property type="term" value="F:FMN adenylyltransferase activity"/>
    <property type="evidence" value="ECO:0007669"/>
    <property type="project" value="UniProtKB-UniRule"/>
</dbReference>
<dbReference type="Pfam" id="PF06574">
    <property type="entry name" value="FAD_syn"/>
    <property type="match status" value="1"/>
</dbReference>
<evidence type="ECO:0000256" key="2">
    <source>
        <dbReference type="ARBA" id="ARBA00005201"/>
    </source>
</evidence>
<comment type="similarity">
    <text evidence="14">Belongs to the ribF family.</text>
</comment>
<dbReference type="Gene3D" id="3.40.50.620">
    <property type="entry name" value="HUPs"/>
    <property type="match status" value="1"/>
</dbReference>
<comment type="catalytic activity">
    <reaction evidence="13 14">
        <text>FMN + ATP + H(+) = FAD + diphosphate</text>
        <dbReference type="Rhea" id="RHEA:17237"/>
        <dbReference type="ChEBI" id="CHEBI:15378"/>
        <dbReference type="ChEBI" id="CHEBI:30616"/>
        <dbReference type="ChEBI" id="CHEBI:33019"/>
        <dbReference type="ChEBI" id="CHEBI:57692"/>
        <dbReference type="ChEBI" id="CHEBI:58210"/>
        <dbReference type="EC" id="2.7.7.2"/>
    </reaction>
</comment>
<dbReference type="KEGG" id="mpe:MYPE9310"/>
<dbReference type="eggNOG" id="COG0196">
    <property type="taxonomic scope" value="Bacteria"/>
</dbReference>
<dbReference type="InterPro" id="IPR015864">
    <property type="entry name" value="FAD_synthase"/>
</dbReference>
<evidence type="ECO:0000259" key="15">
    <source>
        <dbReference type="SMART" id="SM00904"/>
    </source>
</evidence>
<comment type="catalytic activity">
    <reaction evidence="12 14">
        <text>riboflavin + ATP = FMN + ADP + H(+)</text>
        <dbReference type="Rhea" id="RHEA:14357"/>
        <dbReference type="ChEBI" id="CHEBI:15378"/>
        <dbReference type="ChEBI" id="CHEBI:30616"/>
        <dbReference type="ChEBI" id="CHEBI:57986"/>
        <dbReference type="ChEBI" id="CHEBI:58210"/>
        <dbReference type="ChEBI" id="CHEBI:456216"/>
        <dbReference type="EC" id="2.7.1.26"/>
    </reaction>
</comment>
<dbReference type="GO" id="GO:0008531">
    <property type="term" value="F:riboflavin kinase activity"/>
    <property type="evidence" value="ECO:0007669"/>
    <property type="project" value="UniProtKB-UniRule"/>
</dbReference>
<dbReference type="SMART" id="SM00904">
    <property type="entry name" value="Flavokinase"/>
    <property type="match status" value="1"/>
</dbReference>
<dbReference type="Pfam" id="PF01687">
    <property type="entry name" value="Flavokinase"/>
    <property type="match status" value="1"/>
</dbReference>
<evidence type="ECO:0000256" key="13">
    <source>
        <dbReference type="ARBA" id="ARBA00049494"/>
    </source>
</evidence>
<organism evidence="16 17">
    <name type="scientific">Malacoplasma penetrans (strain HF-2)</name>
    <name type="common">Mycoplasma penetrans</name>
    <dbReference type="NCBI Taxonomy" id="272633"/>
    <lineage>
        <taxon>Bacteria</taxon>
        <taxon>Bacillati</taxon>
        <taxon>Mycoplasmatota</taxon>
        <taxon>Mycoplasmoidales</taxon>
        <taxon>Mycoplasmoidaceae</taxon>
        <taxon>Malacoplasma</taxon>
    </lineage>
</organism>
<evidence type="ECO:0000256" key="9">
    <source>
        <dbReference type="ARBA" id="ARBA00022827"/>
    </source>
</evidence>
<dbReference type="InterPro" id="IPR002606">
    <property type="entry name" value="Riboflavin_kinase_bac"/>
</dbReference>
<dbReference type="InterPro" id="IPR023468">
    <property type="entry name" value="Riboflavin_kinase"/>
</dbReference>
<evidence type="ECO:0000256" key="3">
    <source>
        <dbReference type="ARBA" id="ARBA00022630"/>
    </source>
</evidence>
<keyword evidence="6 14" id="KW-0548">Nucleotidyltransferase</keyword>
<comment type="pathway">
    <text evidence="1 14">Cofactor biosynthesis; FAD biosynthesis; FAD from FMN: step 1/1.</text>
</comment>
<keyword evidence="7 14" id="KW-0547">Nucleotide-binding</keyword>